<dbReference type="AlphaFoldDB" id="S5TJY4"/>
<proteinExistence type="predicted"/>
<keyword evidence="4 7" id="KW-0812">Transmembrane</keyword>
<dbReference type="EMBL" id="CP003924">
    <property type="protein sequence ID" value="AGS35206.1"/>
    <property type="molecule type" value="Genomic_DNA"/>
</dbReference>
<feature type="transmembrane region" description="Helical" evidence="7">
    <location>
        <begin position="86"/>
        <end position="108"/>
    </location>
</feature>
<reference evidence="9 10" key="1">
    <citation type="submission" date="2012-11" db="EMBL/GenBank/DDBJ databases">
        <title>The complete genome sequence of Corynebacterium maris Coryn-1 (=DSM 45190).</title>
        <authorList>
            <person name="Schaffert L."/>
            <person name="Albersmeier A."/>
            <person name="Kalinowski J."/>
            <person name="Ruckert C."/>
        </authorList>
    </citation>
    <scope>NUCLEOTIDE SEQUENCE [LARGE SCALE GENOMIC DNA]</scope>
    <source>
        <strain evidence="10">Coryn-1</strain>
    </source>
</reference>
<dbReference type="Pfam" id="PF07690">
    <property type="entry name" value="MFS_1"/>
    <property type="match status" value="1"/>
</dbReference>
<evidence type="ECO:0000256" key="4">
    <source>
        <dbReference type="ARBA" id="ARBA00022692"/>
    </source>
</evidence>
<protein>
    <submittedName>
        <fullName evidence="9">Multidrug resistance protein</fullName>
    </submittedName>
</protein>
<dbReference type="GO" id="GO:0005886">
    <property type="term" value="C:plasma membrane"/>
    <property type="evidence" value="ECO:0007669"/>
    <property type="project" value="UniProtKB-SubCell"/>
</dbReference>
<feature type="transmembrane region" description="Helical" evidence="7">
    <location>
        <begin position="114"/>
        <end position="132"/>
    </location>
</feature>
<dbReference type="HOGENOM" id="CLU_060954_0_0_11"/>
<evidence type="ECO:0000313" key="9">
    <source>
        <dbReference type="EMBL" id="AGS35206.1"/>
    </source>
</evidence>
<keyword evidence="6 7" id="KW-0472">Membrane</keyword>
<name>S5TJY4_9CORY</name>
<feature type="transmembrane region" description="Helical" evidence="7">
    <location>
        <begin position="153"/>
        <end position="176"/>
    </location>
</feature>
<evidence type="ECO:0000256" key="6">
    <source>
        <dbReference type="ARBA" id="ARBA00023136"/>
    </source>
</evidence>
<keyword evidence="2" id="KW-0813">Transport</keyword>
<dbReference type="SUPFAM" id="SSF103473">
    <property type="entry name" value="MFS general substrate transporter"/>
    <property type="match status" value="1"/>
</dbReference>
<evidence type="ECO:0000259" key="8">
    <source>
        <dbReference type="PROSITE" id="PS50850"/>
    </source>
</evidence>
<organism evidence="9 10">
    <name type="scientific">Corynebacterium maris DSM 45190</name>
    <dbReference type="NCBI Taxonomy" id="1224163"/>
    <lineage>
        <taxon>Bacteria</taxon>
        <taxon>Bacillati</taxon>
        <taxon>Actinomycetota</taxon>
        <taxon>Actinomycetes</taxon>
        <taxon>Mycobacteriales</taxon>
        <taxon>Corynebacteriaceae</taxon>
        <taxon>Corynebacterium</taxon>
    </lineage>
</organism>
<feature type="transmembrane region" description="Helical" evidence="7">
    <location>
        <begin position="37"/>
        <end position="65"/>
    </location>
</feature>
<evidence type="ECO:0000256" key="1">
    <source>
        <dbReference type="ARBA" id="ARBA00004651"/>
    </source>
</evidence>
<dbReference type="KEGG" id="cmd:B841_08665"/>
<feature type="transmembrane region" description="Helical" evidence="7">
    <location>
        <begin position="215"/>
        <end position="234"/>
    </location>
</feature>
<keyword evidence="10" id="KW-1185">Reference proteome</keyword>
<dbReference type="GO" id="GO:0022857">
    <property type="term" value="F:transmembrane transporter activity"/>
    <property type="evidence" value="ECO:0007669"/>
    <property type="project" value="InterPro"/>
</dbReference>
<feature type="domain" description="Major facilitator superfamily (MFS) profile" evidence="8">
    <location>
        <begin position="1"/>
        <end position="326"/>
    </location>
</feature>
<comment type="subcellular location">
    <subcellularLocation>
        <location evidence="1">Cell membrane</location>
        <topology evidence="1">Multi-pass membrane protein</topology>
    </subcellularLocation>
</comment>
<feature type="transmembrane region" description="Helical" evidence="7">
    <location>
        <begin position="303"/>
        <end position="322"/>
    </location>
</feature>
<accession>S5TJY4</accession>
<evidence type="ECO:0000256" key="3">
    <source>
        <dbReference type="ARBA" id="ARBA00022475"/>
    </source>
</evidence>
<dbReference type="InterPro" id="IPR050171">
    <property type="entry name" value="MFS_Transporters"/>
</dbReference>
<evidence type="ECO:0000313" key="10">
    <source>
        <dbReference type="Proteomes" id="UP000015388"/>
    </source>
</evidence>
<sequence length="326" mass="34458">MAFFLFPFATVMLFSSRLVRAIPPHRVVLTAYAVTLIFTFVLIFTPWWGLFVVGFFVIGVASAFITPVLQVILKALIPPEELGSALGIYATMQSLGLLSGPLISGVASLVDWRLTYSVIAVAIIFILLVRVPNVPAPVTEPESSSGPVRWIPLFVYMAGGFVVGAGIFGLGFLIALHVEDQFSLGPVGRGLVVMSGGVAALIASRRIGIAADRHGAHSVFAVSALSGTIALAVVPLAPTAWLVALAWAAAVLAAQGVQMTINLLVLRSPRGSSLLSTVQAFRFYGSGFAPLIFLPVYQLHSGWAFWLPALALGGVVLAHKATSSHR</sequence>
<dbReference type="PANTHER" id="PTHR23517:SF3">
    <property type="entry name" value="INTEGRAL MEMBRANE TRANSPORT PROTEIN"/>
    <property type="match status" value="1"/>
</dbReference>
<keyword evidence="3" id="KW-1003">Cell membrane</keyword>
<dbReference type="PANTHER" id="PTHR23517">
    <property type="entry name" value="RESISTANCE PROTEIN MDTM, PUTATIVE-RELATED-RELATED"/>
    <property type="match status" value="1"/>
</dbReference>
<dbReference type="STRING" id="1224163.B841_08665"/>
<dbReference type="InterPro" id="IPR020846">
    <property type="entry name" value="MFS_dom"/>
</dbReference>
<keyword evidence="5 7" id="KW-1133">Transmembrane helix</keyword>
<dbReference type="PROSITE" id="PS50850">
    <property type="entry name" value="MFS"/>
    <property type="match status" value="1"/>
</dbReference>
<evidence type="ECO:0000256" key="2">
    <source>
        <dbReference type="ARBA" id="ARBA00022448"/>
    </source>
</evidence>
<dbReference type="Proteomes" id="UP000015388">
    <property type="component" value="Chromosome"/>
</dbReference>
<evidence type="ECO:0000256" key="5">
    <source>
        <dbReference type="ARBA" id="ARBA00022989"/>
    </source>
</evidence>
<gene>
    <name evidence="9" type="ORF">B841_08665</name>
</gene>
<dbReference type="InterPro" id="IPR036259">
    <property type="entry name" value="MFS_trans_sf"/>
</dbReference>
<feature type="transmembrane region" description="Helical" evidence="7">
    <location>
        <begin position="240"/>
        <end position="266"/>
    </location>
</feature>
<evidence type="ECO:0000256" key="7">
    <source>
        <dbReference type="SAM" id="Phobius"/>
    </source>
</evidence>
<dbReference type="Gene3D" id="1.20.1250.20">
    <property type="entry name" value="MFS general substrate transporter like domains"/>
    <property type="match status" value="2"/>
</dbReference>
<dbReference type="eggNOG" id="COG2814">
    <property type="taxonomic scope" value="Bacteria"/>
</dbReference>
<feature type="transmembrane region" description="Helical" evidence="7">
    <location>
        <begin position="278"/>
        <end position="297"/>
    </location>
</feature>
<dbReference type="InterPro" id="IPR011701">
    <property type="entry name" value="MFS"/>
</dbReference>